<keyword evidence="12" id="KW-1185">Reference proteome</keyword>
<keyword evidence="7 9" id="KW-0408">Iron</keyword>
<feature type="binding site" description="axial binding residue" evidence="9">
    <location>
        <position position="68"/>
    </location>
    <ligand>
        <name>heme</name>
        <dbReference type="ChEBI" id="CHEBI:30413"/>
    </ligand>
    <ligandPart>
        <name>Fe</name>
        <dbReference type="ChEBI" id="CHEBI:18248"/>
    </ligandPart>
</feature>
<dbReference type="GO" id="GO:0016705">
    <property type="term" value="F:oxidoreductase activity, acting on paired donors, with incorporation or reduction of molecular oxygen"/>
    <property type="evidence" value="ECO:0007669"/>
    <property type="project" value="InterPro"/>
</dbReference>
<dbReference type="GO" id="GO:0020037">
    <property type="term" value="F:heme binding"/>
    <property type="evidence" value="ECO:0007669"/>
    <property type="project" value="InterPro"/>
</dbReference>
<name>A0A165ZC31_9AGAM</name>
<comment type="similarity">
    <text evidence="3 10">Belongs to the cytochrome P450 family.</text>
</comment>
<dbReference type="Pfam" id="PF00067">
    <property type="entry name" value="p450"/>
    <property type="match status" value="1"/>
</dbReference>
<comment type="pathway">
    <text evidence="2">Secondary metabolite biosynthesis.</text>
</comment>
<dbReference type="STRING" id="1314776.A0A165ZC31"/>
<dbReference type="SUPFAM" id="SSF48264">
    <property type="entry name" value="Cytochrome P450"/>
    <property type="match status" value="1"/>
</dbReference>
<dbReference type="InterPro" id="IPR002401">
    <property type="entry name" value="Cyt_P450_E_grp-I"/>
</dbReference>
<dbReference type="Proteomes" id="UP000076798">
    <property type="component" value="Unassembled WGS sequence"/>
</dbReference>
<evidence type="ECO:0000256" key="5">
    <source>
        <dbReference type="ARBA" id="ARBA00022723"/>
    </source>
</evidence>
<organism evidence="11 12">
    <name type="scientific">Sistotremastrum suecicum HHB10207 ss-3</name>
    <dbReference type="NCBI Taxonomy" id="1314776"/>
    <lineage>
        <taxon>Eukaryota</taxon>
        <taxon>Fungi</taxon>
        <taxon>Dikarya</taxon>
        <taxon>Basidiomycota</taxon>
        <taxon>Agaricomycotina</taxon>
        <taxon>Agaricomycetes</taxon>
        <taxon>Sistotremastrales</taxon>
        <taxon>Sistotremastraceae</taxon>
        <taxon>Sistotremastrum</taxon>
    </lineage>
</organism>
<dbReference type="OrthoDB" id="3255500at2759"/>
<dbReference type="AlphaFoldDB" id="A0A165ZC31"/>
<sequence length="103" mass="11543">LTEDDQYKGMHISGGTTVTANIWAMCYDEGQYPEPSRFNPERFIPDPITGTVQQDPNEFVFGFGRRICPGMHFANRTLFFMVSAILSSFAISKALDDGGREID</sequence>
<dbReference type="InterPro" id="IPR017972">
    <property type="entry name" value="Cyt_P450_CS"/>
</dbReference>
<feature type="non-terminal residue" evidence="11">
    <location>
        <position position="1"/>
    </location>
</feature>
<keyword evidence="6 10" id="KW-0560">Oxidoreductase</keyword>
<evidence type="ECO:0000256" key="10">
    <source>
        <dbReference type="RuleBase" id="RU000461"/>
    </source>
</evidence>
<gene>
    <name evidence="11" type="ORF">SISSUDRAFT_964760</name>
</gene>
<evidence type="ECO:0000313" key="11">
    <source>
        <dbReference type="EMBL" id="KZT34152.1"/>
    </source>
</evidence>
<reference evidence="11 12" key="1">
    <citation type="journal article" date="2016" name="Mol. Biol. Evol.">
        <title>Comparative Genomics of Early-Diverging Mushroom-Forming Fungi Provides Insights into the Origins of Lignocellulose Decay Capabilities.</title>
        <authorList>
            <person name="Nagy L.G."/>
            <person name="Riley R."/>
            <person name="Tritt A."/>
            <person name="Adam C."/>
            <person name="Daum C."/>
            <person name="Floudas D."/>
            <person name="Sun H."/>
            <person name="Yadav J.S."/>
            <person name="Pangilinan J."/>
            <person name="Larsson K.H."/>
            <person name="Matsuura K."/>
            <person name="Barry K."/>
            <person name="Labutti K."/>
            <person name="Kuo R."/>
            <person name="Ohm R.A."/>
            <person name="Bhattacharya S.S."/>
            <person name="Shirouzu T."/>
            <person name="Yoshinaga Y."/>
            <person name="Martin F.M."/>
            <person name="Grigoriev I.V."/>
            <person name="Hibbett D.S."/>
        </authorList>
    </citation>
    <scope>NUCLEOTIDE SEQUENCE [LARGE SCALE GENOMIC DNA]</scope>
    <source>
        <strain evidence="11 12">HHB10207 ss-3</strain>
    </source>
</reference>
<evidence type="ECO:0000256" key="7">
    <source>
        <dbReference type="ARBA" id="ARBA00023004"/>
    </source>
</evidence>
<evidence type="ECO:0000256" key="1">
    <source>
        <dbReference type="ARBA" id="ARBA00001971"/>
    </source>
</evidence>
<dbReference type="EMBL" id="KV428197">
    <property type="protein sequence ID" value="KZT34152.1"/>
    <property type="molecule type" value="Genomic_DNA"/>
</dbReference>
<proteinExistence type="inferred from homology"/>
<keyword evidence="8 10" id="KW-0503">Monooxygenase</keyword>
<accession>A0A165ZC31</accession>
<dbReference type="InterPro" id="IPR050364">
    <property type="entry name" value="Cytochrome_P450_fung"/>
</dbReference>
<evidence type="ECO:0000313" key="12">
    <source>
        <dbReference type="Proteomes" id="UP000076798"/>
    </source>
</evidence>
<feature type="non-terminal residue" evidence="11">
    <location>
        <position position="103"/>
    </location>
</feature>
<evidence type="ECO:0000256" key="9">
    <source>
        <dbReference type="PIRSR" id="PIRSR602401-1"/>
    </source>
</evidence>
<evidence type="ECO:0000256" key="6">
    <source>
        <dbReference type="ARBA" id="ARBA00023002"/>
    </source>
</evidence>
<comment type="cofactor">
    <cofactor evidence="1 9">
        <name>heme</name>
        <dbReference type="ChEBI" id="CHEBI:30413"/>
    </cofactor>
</comment>
<evidence type="ECO:0000256" key="3">
    <source>
        <dbReference type="ARBA" id="ARBA00010617"/>
    </source>
</evidence>
<dbReference type="GO" id="GO:0005506">
    <property type="term" value="F:iron ion binding"/>
    <property type="evidence" value="ECO:0007669"/>
    <property type="project" value="InterPro"/>
</dbReference>
<dbReference type="PRINTS" id="PR00463">
    <property type="entry name" value="EP450I"/>
</dbReference>
<dbReference type="Gene3D" id="1.10.630.10">
    <property type="entry name" value="Cytochrome P450"/>
    <property type="match status" value="1"/>
</dbReference>
<dbReference type="PROSITE" id="PS00086">
    <property type="entry name" value="CYTOCHROME_P450"/>
    <property type="match status" value="1"/>
</dbReference>
<dbReference type="PANTHER" id="PTHR46300">
    <property type="entry name" value="P450, PUTATIVE (EUROFUNG)-RELATED-RELATED"/>
    <property type="match status" value="1"/>
</dbReference>
<dbReference type="InterPro" id="IPR001128">
    <property type="entry name" value="Cyt_P450"/>
</dbReference>
<keyword evidence="5 9" id="KW-0479">Metal-binding</keyword>
<evidence type="ECO:0000256" key="4">
    <source>
        <dbReference type="ARBA" id="ARBA00022617"/>
    </source>
</evidence>
<protein>
    <submittedName>
        <fullName evidence="11">Cytochrome P450</fullName>
    </submittedName>
</protein>
<dbReference type="GO" id="GO:0004497">
    <property type="term" value="F:monooxygenase activity"/>
    <property type="evidence" value="ECO:0007669"/>
    <property type="project" value="UniProtKB-KW"/>
</dbReference>
<evidence type="ECO:0000256" key="8">
    <source>
        <dbReference type="ARBA" id="ARBA00023033"/>
    </source>
</evidence>
<dbReference type="InterPro" id="IPR036396">
    <property type="entry name" value="Cyt_P450_sf"/>
</dbReference>
<keyword evidence="4 9" id="KW-0349">Heme</keyword>
<evidence type="ECO:0000256" key="2">
    <source>
        <dbReference type="ARBA" id="ARBA00005179"/>
    </source>
</evidence>